<gene>
    <name evidence="1" type="ORF">Patl1_29021</name>
</gene>
<comment type="caution">
    <text evidence="1">The sequence shown here is derived from an EMBL/GenBank/DDBJ whole genome shotgun (WGS) entry which is preliminary data.</text>
</comment>
<dbReference type="EMBL" id="CM047901">
    <property type="protein sequence ID" value="KAJ0097607.1"/>
    <property type="molecule type" value="Genomic_DNA"/>
</dbReference>
<dbReference type="Proteomes" id="UP001164250">
    <property type="component" value="Chromosome 5"/>
</dbReference>
<name>A0ACC1BFL2_9ROSI</name>
<proteinExistence type="predicted"/>
<organism evidence="1 2">
    <name type="scientific">Pistacia atlantica</name>
    <dbReference type="NCBI Taxonomy" id="434234"/>
    <lineage>
        <taxon>Eukaryota</taxon>
        <taxon>Viridiplantae</taxon>
        <taxon>Streptophyta</taxon>
        <taxon>Embryophyta</taxon>
        <taxon>Tracheophyta</taxon>
        <taxon>Spermatophyta</taxon>
        <taxon>Magnoliopsida</taxon>
        <taxon>eudicotyledons</taxon>
        <taxon>Gunneridae</taxon>
        <taxon>Pentapetalae</taxon>
        <taxon>rosids</taxon>
        <taxon>malvids</taxon>
        <taxon>Sapindales</taxon>
        <taxon>Anacardiaceae</taxon>
        <taxon>Pistacia</taxon>
    </lineage>
</organism>
<evidence type="ECO:0000313" key="2">
    <source>
        <dbReference type="Proteomes" id="UP001164250"/>
    </source>
</evidence>
<accession>A0ACC1BFL2</accession>
<protein>
    <submittedName>
        <fullName evidence="1">Uncharacterized protein</fullName>
    </submittedName>
</protein>
<keyword evidence="2" id="KW-1185">Reference proteome</keyword>
<reference evidence="2" key="1">
    <citation type="journal article" date="2023" name="G3 (Bethesda)">
        <title>Genome assembly and association tests identify interacting loci associated with vigor, precocity, and sex in interspecific pistachio rootstocks.</title>
        <authorList>
            <person name="Palmer W."/>
            <person name="Jacygrad E."/>
            <person name="Sagayaradj S."/>
            <person name="Cavanaugh K."/>
            <person name="Han R."/>
            <person name="Bertier L."/>
            <person name="Beede B."/>
            <person name="Kafkas S."/>
            <person name="Golino D."/>
            <person name="Preece J."/>
            <person name="Michelmore R."/>
        </authorList>
    </citation>
    <scope>NUCLEOTIDE SEQUENCE [LARGE SCALE GENOMIC DNA]</scope>
</reference>
<evidence type="ECO:0000313" key="1">
    <source>
        <dbReference type="EMBL" id="KAJ0097607.1"/>
    </source>
</evidence>
<sequence length="280" mass="30745">MSPCHVTSLATSSCHISTSKTQILIDSNSFPSFVSCPNVPKECVNNGVSKDEGGKKKNFIKVKLVKNPNGTILCDDNTLCKEGGIIWVARVSIIEEVGHDLKKFSPLYDGIEIKNKIANGDYWPLIGNGSKENVEKGNLLEFFELEYVGERRKVRVSLPKEVMRDGFKGKENAMGSNLVEKNQFDMLNDSLTLHIEGEETGSGPYEIEVGIGGSSEDINGRAKVEDKRNQGGMVSENVGVEETKRVGKVIVNLWVSNKKCEGLKDCEVELLKESRGGFDG</sequence>